<keyword evidence="3" id="KW-1185">Reference proteome</keyword>
<organism evidence="2 3">
    <name type="scientific">Lasiodiplodia theobromae</name>
    <dbReference type="NCBI Taxonomy" id="45133"/>
    <lineage>
        <taxon>Eukaryota</taxon>
        <taxon>Fungi</taxon>
        <taxon>Dikarya</taxon>
        <taxon>Ascomycota</taxon>
        <taxon>Pezizomycotina</taxon>
        <taxon>Dothideomycetes</taxon>
        <taxon>Dothideomycetes incertae sedis</taxon>
        <taxon>Botryosphaeriales</taxon>
        <taxon>Botryosphaeriaceae</taxon>
        <taxon>Lasiodiplodia</taxon>
    </lineage>
</organism>
<feature type="region of interest" description="Disordered" evidence="1">
    <location>
        <begin position="335"/>
        <end position="407"/>
    </location>
</feature>
<name>A0A5N5DG30_9PEZI</name>
<dbReference type="Proteomes" id="UP000325902">
    <property type="component" value="Unassembled WGS sequence"/>
</dbReference>
<reference evidence="2 3" key="1">
    <citation type="journal article" date="2019" name="Sci. Rep.">
        <title>A multi-omics analysis of the grapevine pathogen Lasiodiplodia theobromae reveals that temperature affects the expression of virulence- and pathogenicity-related genes.</title>
        <authorList>
            <person name="Felix C."/>
            <person name="Meneses R."/>
            <person name="Goncalves M.F.M."/>
            <person name="Tilleman L."/>
            <person name="Duarte A.S."/>
            <person name="Jorrin-Novo J.V."/>
            <person name="Van de Peer Y."/>
            <person name="Deforce D."/>
            <person name="Van Nieuwerburgh F."/>
            <person name="Esteves A.C."/>
            <person name="Alves A."/>
        </authorList>
    </citation>
    <scope>NUCLEOTIDE SEQUENCE [LARGE SCALE GENOMIC DNA]</scope>
    <source>
        <strain evidence="2 3">LA-SOL3</strain>
    </source>
</reference>
<evidence type="ECO:0000313" key="2">
    <source>
        <dbReference type="EMBL" id="KAB2576705.1"/>
    </source>
</evidence>
<feature type="compositionally biased region" description="Basic and acidic residues" evidence="1">
    <location>
        <begin position="15"/>
        <end position="24"/>
    </location>
</feature>
<feature type="region of interest" description="Disordered" evidence="1">
    <location>
        <begin position="150"/>
        <end position="175"/>
    </location>
</feature>
<comment type="caution">
    <text evidence="2">The sequence shown here is derived from an EMBL/GenBank/DDBJ whole genome shotgun (WGS) entry which is preliminary data.</text>
</comment>
<accession>A0A5N5DG30</accession>
<evidence type="ECO:0000313" key="3">
    <source>
        <dbReference type="Proteomes" id="UP000325902"/>
    </source>
</evidence>
<dbReference type="EMBL" id="VCHE01000022">
    <property type="protein sequence ID" value="KAB2576705.1"/>
    <property type="molecule type" value="Genomic_DNA"/>
</dbReference>
<proteinExistence type="predicted"/>
<feature type="region of interest" description="Disordered" evidence="1">
    <location>
        <begin position="1"/>
        <end position="102"/>
    </location>
</feature>
<feature type="compositionally biased region" description="Low complexity" evidence="1">
    <location>
        <begin position="78"/>
        <end position="90"/>
    </location>
</feature>
<dbReference type="AlphaFoldDB" id="A0A5N5DG30"/>
<sequence>MPKLMSSTPPVPELPPRDPRRSKEISSPTRAGLTGPRAEPGRDLRKTVAALRRMNSDAADDSRTSRRYRQLGREPTSNNLVVELENTTNTEEGDISSKNGRSKYTSGKAFSSPSKHFVPASTYSLVAPSPHNSVAPSTMSTNTDSVAASSAFSATTGRTSTTTTTTTAPTTPPAIAAIQKPPAFGLGLSLGGGSGVGGGLGCSSASNNSLTLSTRSNGIHFLGGGDDSCTSLTDLILAENENIFGRKELELANPERPGSSVWEDGEGFWESPSAKEREIAREKSSSSLSVYVTPCGSGDDAVATTCGAGVDDPVTATSGAGVSVVGGVRTSSEFFDSDAENKTPTGKNGASDGVAVGKEEGKRRRWTERGGGDKHREILAPKVLISVQPPSEQGTPGSLYDQDGFLK</sequence>
<gene>
    <name evidence="2" type="ORF">DBV05_g4765</name>
</gene>
<evidence type="ECO:0000256" key="1">
    <source>
        <dbReference type="SAM" id="MobiDB-lite"/>
    </source>
</evidence>
<feature type="compositionally biased region" description="Basic and acidic residues" evidence="1">
    <location>
        <begin position="357"/>
        <end position="379"/>
    </location>
</feature>
<dbReference type="OrthoDB" id="3546893at2759"/>
<protein>
    <submittedName>
        <fullName evidence="2">Uncharacterized protein</fullName>
    </submittedName>
</protein>